<comment type="caution">
    <text evidence="1">The sequence shown here is derived from an EMBL/GenBank/DDBJ whole genome shotgun (WGS) entry which is preliminary data.</text>
</comment>
<dbReference type="EMBL" id="CAJOBE010048123">
    <property type="protein sequence ID" value="CAF4348258.1"/>
    <property type="molecule type" value="Genomic_DNA"/>
</dbReference>
<evidence type="ECO:0000313" key="2">
    <source>
        <dbReference type="Proteomes" id="UP000663874"/>
    </source>
</evidence>
<feature type="non-terminal residue" evidence="1">
    <location>
        <position position="1"/>
    </location>
</feature>
<accession>A0A820KVX3</accession>
<organism evidence="1 2">
    <name type="scientific">Rotaria sordida</name>
    <dbReference type="NCBI Taxonomy" id="392033"/>
    <lineage>
        <taxon>Eukaryota</taxon>
        <taxon>Metazoa</taxon>
        <taxon>Spiralia</taxon>
        <taxon>Gnathifera</taxon>
        <taxon>Rotifera</taxon>
        <taxon>Eurotatoria</taxon>
        <taxon>Bdelloidea</taxon>
        <taxon>Philodinida</taxon>
        <taxon>Philodinidae</taxon>
        <taxon>Rotaria</taxon>
    </lineage>
</organism>
<dbReference type="AlphaFoldDB" id="A0A820KVX3"/>
<evidence type="ECO:0000313" key="1">
    <source>
        <dbReference type="EMBL" id="CAF4348258.1"/>
    </source>
</evidence>
<gene>
    <name evidence="1" type="ORF">FNK824_LOCUS42250</name>
</gene>
<protein>
    <submittedName>
        <fullName evidence="1">Uncharacterized protein</fullName>
    </submittedName>
</protein>
<sequence>MNKINISMGNELYHDLERICRHRLSSQTLSNLFISSLLKSDSIECFQIVRS</sequence>
<name>A0A820KVX3_9BILA</name>
<reference evidence="1" key="1">
    <citation type="submission" date="2021-02" db="EMBL/GenBank/DDBJ databases">
        <authorList>
            <person name="Nowell W R."/>
        </authorList>
    </citation>
    <scope>NUCLEOTIDE SEQUENCE</scope>
</reference>
<proteinExistence type="predicted"/>
<dbReference type="Proteomes" id="UP000663874">
    <property type="component" value="Unassembled WGS sequence"/>
</dbReference>